<accession>X1N4C9</accession>
<dbReference type="Pfam" id="PF14281">
    <property type="entry name" value="PDDEXK_4"/>
    <property type="match status" value="1"/>
</dbReference>
<organism evidence="1">
    <name type="scientific">marine sediment metagenome</name>
    <dbReference type="NCBI Taxonomy" id="412755"/>
    <lineage>
        <taxon>unclassified sequences</taxon>
        <taxon>metagenomes</taxon>
        <taxon>ecological metagenomes</taxon>
    </lineage>
</organism>
<evidence type="ECO:0000313" key="1">
    <source>
        <dbReference type="EMBL" id="GAI38882.1"/>
    </source>
</evidence>
<dbReference type="EMBL" id="BARV01028906">
    <property type="protein sequence ID" value="GAI38882.1"/>
    <property type="molecule type" value="Genomic_DNA"/>
</dbReference>
<sequence length="207" mass="24317">MNSKSEKEILEEFIHENAELEKLEEIADEFNIFNALDIVNNEIRHSNFLYWLMSPNESHGLGDYFLTSFLKKVSSKASSLEIEGPSVFDIDSWNFDDVEILREWKNIDILIKCDNQKFICVVENKIYSKEHSEQLQRYKDIIKKEYPAYKKFFVYLTVEGDIPSDSDYLPLSYSDIAPLIGHLIKSKKNKLSPEILSFISHYKDMLR</sequence>
<feature type="non-terminal residue" evidence="1">
    <location>
        <position position="207"/>
    </location>
</feature>
<dbReference type="AlphaFoldDB" id="X1N4C9"/>
<name>X1N4C9_9ZZZZ</name>
<reference evidence="1" key="1">
    <citation type="journal article" date="2014" name="Front. Microbiol.">
        <title>High frequency of phylogenetically diverse reductive dehalogenase-homologous genes in deep subseafloor sedimentary metagenomes.</title>
        <authorList>
            <person name="Kawai M."/>
            <person name="Futagami T."/>
            <person name="Toyoda A."/>
            <person name="Takaki Y."/>
            <person name="Nishi S."/>
            <person name="Hori S."/>
            <person name="Arai W."/>
            <person name="Tsubouchi T."/>
            <person name="Morono Y."/>
            <person name="Uchiyama I."/>
            <person name="Ito T."/>
            <person name="Fujiyama A."/>
            <person name="Inagaki F."/>
            <person name="Takami H."/>
        </authorList>
    </citation>
    <scope>NUCLEOTIDE SEQUENCE</scope>
    <source>
        <strain evidence="1">Expedition CK06-06</strain>
    </source>
</reference>
<protein>
    <submittedName>
        <fullName evidence="1">Uncharacterized protein</fullName>
    </submittedName>
</protein>
<proteinExistence type="predicted"/>
<dbReference type="InterPro" id="IPR029470">
    <property type="entry name" value="PDDEXK_4"/>
</dbReference>
<gene>
    <name evidence="1" type="ORF">S06H3_46175</name>
</gene>
<comment type="caution">
    <text evidence="1">The sequence shown here is derived from an EMBL/GenBank/DDBJ whole genome shotgun (WGS) entry which is preliminary data.</text>
</comment>